<dbReference type="PATRIC" id="fig|1263865.4.peg.4210"/>
<evidence type="ECO:0000256" key="1">
    <source>
        <dbReference type="SAM" id="Phobius"/>
    </source>
</evidence>
<feature type="transmembrane region" description="Helical" evidence="1">
    <location>
        <begin position="347"/>
        <end position="369"/>
    </location>
</feature>
<comment type="caution">
    <text evidence="2">The sequence shown here is derived from an EMBL/GenBank/DDBJ whole genome shotgun (WGS) entry which is preliminary data.</text>
</comment>
<organism evidence="2 3">
    <name type="scientific">Stutzerimonas chloritidismutans AW-1</name>
    <dbReference type="NCBI Taxonomy" id="1263865"/>
    <lineage>
        <taxon>Bacteria</taxon>
        <taxon>Pseudomonadati</taxon>
        <taxon>Pseudomonadota</taxon>
        <taxon>Gammaproteobacteria</taxon>
        <taxon>Pseudomonadales</taxon>
        <taxon>Pseudomonadaceae</taxon>
        <taxon>Stutzerimonas</taxon>
    </lineage>
</organism>
<keyword evidence="1" id="KW-0472">Membrane</keyword>
<evidence type="ECO:0000313" key="3">
    <source>
        <dbReference type="Proteomes" id="UP000017822"/>
    </source>
</evidence>
<dbReference type="Proteomes" id="UP000017822">
    <property type="component" value="Unassembled WGS sequence"/>
</dbReference>
<dbReference type="RefSeq" id="WP_023446889.1">
    <property type="nucleotide sequence ID" value="NZ_AOFQ01000065.1"/>
</dbReference>
<accession>V4Q6F4</accession>
<dbReference type="AlphaFoldDB" id="V4Q6F4"/>
<reference evidence="2 3" key="1">
    <citation type="submission" date="2013-07" db="EMBL/GenBank/DDBJ databases">
        <authorList>
            <person name="Schaap P.J."/>
            <person name="Mehboob F."/>
            <person name="Oosterkamp M.J."/>
            <person name="de Vos W.M."/>
            <person name="Stams A.J.M."/>
            <person name="Koehorst J.J."/>
        </authorList>
    </citation>
    <scope>NUCLEOTIDE SEQUENCE [LARGE SCALE GENOMIC DNA]</scope>
    <source>
        <strain evidence="2 3">AW-1</strain>
    </source>
</reference>
<feature type="transmembrane region" description="Helical" evidence="1">
    <location>
        <begin position="381"/>
        <end position="402"/>
    </location>
</feature>
<proteinExistence type="predicted"/>
<evidence type="ECO:0000313" key="2">
    <source>
        <dbReference type="EMBL" id="ESQ97322.1"/>
    </source>
</evidence>
<protein>
    <submittedName>
        <fullName evidence="2">Uncharacterized protein</fullName>
    </submittedName>
</protein>
<keyword evidence="1" id="KW-1133">Transmembrane helix</keyword>
<name>V4Q6F4_STUCH</name>
<feature type="transmembrane region" description="Helical" evidence="1">
    <location>
        <begin position="279"/>
        <end position="299"/>
    </location>
</feature>
<keyword evidence="1" id="KW-0812">Transmembrane</keyword>
<gene>
    <name evidence="2" type="ORF">F753_21790</name>
</gene>
<dbReference type="EMBL" id="AOFQ01000065">
    <property type="protein sequence ID" value="ESQ97322.1"/>
    <property type="molecule type" value="Genomic_DNA"/>
</dbReference>
<sequence length="420" mass="48002">MNDLELAIHLSKKIAGPVSSGRVLSGRLPQAEYASIHSDLEKSGLEAQYDQRIEQLSFKLPSQDDLIFASCLEDLISAPSRQARVPKEFYLSDIDYHYKGGENAPDRIVQYYLDTARFIQEIAKVADHSVLKGKLKAIFLHGQKIELSLGYTVNDLRPLDGCQDFYAEFVNAQIHKEQKSSIIKSVLIEMLKTNELDRLTLPCLLKRFSEFVERVNANYQLYVSEFSFEKIRDQVEKEKLDFMLKLNKVFSEIQNQLLAIPVALILIGSQTAPTESISLHNIFIFFSMLVFAALMSLLLRNQRHSLDSIRIEMMNQWDEIKQKHVLTTEKLQIHYEDLEKRYGRQKLFLGIVSGIIALAVFASAANFVYSTAELRDNYEIAIVYGICAGALFLVINCIYKLWMKARRNKSGSPTTRRRAG</sequence>